<name>A0A5B7K011_PORTR</name>
<keyword evidence="2" id="KW-1185">Reference proteome</keyword>
<sequence length="49" mass="5878">MIPWDLIKGGMRHHISEHMIICRPVSENTYFVLRLTLSYLSTQLTWEEM</sequence>
<gene>
    <name evidence="1" type="ORF">E2C01_093258</name>
</gene>
<dbReference type="AlphaFoldDB" id="A0A5B7K011"/>
<evidence type="ECO:0000313" key="2">
    <source>
        <dbReference type="Proteomes" id="UP000324222"/>
    </source>
</evidence>
<dbReference type="Proteomes" id="UP000324222">
    <property type="component" value="Unassembled WGS sequence"/>
</dbReference>
<organism evidence="1 2">
    <name type="scientific">Portunus trituberculatus</name>
    <name type="common">Swimming crab</name>
    <name type="synonym">Neptunus trituberculatus</name>
    <dbReference type="NCBI Taxonomy" id="210409"/>
    <lineage>
        <taxon>Eukaryota</taxon>
        <taxon>Metazoa</taxon>
        <taxon>Ecdysozoa</taxon>
        <taxon>Arthropoda</taxon>
        <taxon>Crustacea</taxon>
        <taxon>Multicrustacea</taxon>
        <taxon>Malacostraca</taxon>
        <taxon>Eumalacostraca</taxon>
        <taxon>Eucarida</taxon>
        <taxon>Decapoda</taxon>
        <taxon>Pleocyemata</taxon>
        <taxon>Brachyura</taxon>
        <taxon>Eubrachyura</taxon>
        <taxon>Portunoidea</taxon>
        <taxon>Portunidae</taxon>
        <taxon>Portuninae</taxon>
        <taxon>Portunus</taxon>
    </lineage>
</organism>
<dbReference type="EMBL" id="VSRR010112020">
    <property type="protein sequence ID" value="MPC97914.1"/>
    <property type="molecule type" value="Genomic_DNA"/>
</dbReference>
<protein>
    <submittedName>
        <fullName evidence="1">Uncharacterized protein</fullName>
    </submittedName>
</protein>
<comment type="caution">
    <text evidence="1">The sequence shown here is derived from an EMBL/GenBank/DDBJ whole genome shotgun (WGS) entry which is preliminary data.</text>
</comment>
<evidence type="ECO:0000313" key="1">
    <source>
        <dbReference type="EMBL" id="MPC97914.1"/>
    </source>
</evidence>
<reference evidence="1 2" key="1">
    <citation type="submission" date="2019-05" db="EMBL/GenBank/DDBJ databases">
        <title>Another draft genome of Portunus trituberculatus and its Hox gene families provides insights of decapod evolution.</title>
        <authorList>
            <person name="Jeong J.-H."/>
            <person name="Song I."/>
            <person name="Kim S."/>
            <person name="Choi T."/>
            <person name="Kim D."/>
            <person name="Ryu S."/>
            <person name="Kim W."/>
        </authorList>
    </citation>
    <scope>NUCLEOTIDE SEQUENCE [LARGE SCALE GENOMIC DNA]</scope>
    <source>
        <tissue evidence="1">Muscle</tissue>
    </source>
</reference>
<proteinExistence type="predicted"/>
<accession>A0A5B7K011</accession>